<proteinExistence type="predicted"/>
<sequence length="143" mass="16695">MPIRTFEDRLTPEDYTDIQKWDKILKDEDKSFANAKRRDRYHKLGSLDENISNEGRQTDRYDLIASDSLDAEQAYIYNELLGTVHDYISALSTNDQIIMVGKLRDRPISSSALSKIVECSDKTVTSRFKKHQEVLQDMLKDYR</sequence>
<accession>A0A6N3E554</accession>
<reference evidence="1" key="1">
    <citation type="submission" date="2019-11" db="EMBL/GenBank/DDBJ databases">
        <authorList>
            <person name="Feng L."/>
        </authorList>
    </citation>
    <scope>NUCLEOTIDE SEQUENCE</scope>
    <source>
        <strain evidence="1">SrubneriLFYP117</strain>
    </source>
</reference>
<organism evidence="1">
    <name type="scientific">Streptococcus oralis</name>
    <dbReference type="NCBI Taxonomy" id="1303"/>
    <lineage>
        <taxon>Bacteria</taxon>
        <taxon>Bacillati</taxon>
        <taxon>Bacillota</taxon>
        <taxon>Bacilli</taxon>
        <taxon>Lactobacillales</taxon>
        <taxon>Streptococcaceae</taxon>
        <taxon>Streptococcus</taxon>
    </lineage>
</organism>
<dbReference type="AlphaFoldDB" id="A0A6N3E554"/>
<name>A0A6N3E554_STROR</name>
<dbReference type="EMBL" id="CACRUL010000020">
    <property type="protein sequence ID" value="VYU35285.1"/>
    <property type="molecule type" value="Genomic_DNA"/>
</dbReference>
<evidence type="ECO:0000313" key="1">
    <source>
        <dbReference type="EMBL" id="VYU35285.1"/>
    </source>
</evidence>
<gene>
    <name evidence="1" type="ORF">SRLFYP117_01719</name>
</gene>
<protein>
    <submittedName>
        <fullName evidence="1">Uncharacterized protein</fullName>
    </submittedName>
</protein>
<dbReference type="RefSeq" id="WP_156677143.1">
    <property type="nucleotide sequence ID" value="NZ_CACRUL010000020.1"/>
</dbReference>